<dbReference type="Gene3D" id="3.90.79.10">
    <property type="entry name" value="Nucleoside Triphosphate Pyrophosphohydrolase"/>
    <property type="match status" value="1"/>
</dbReference>
<accession>A0A7S3P475</accession>
<protein>
    <recommendedName>
        <fullName evidence="2">Ribosomal protein L46 N-terminal domain-containing protein</fullName>
    </recommendedName>
</protein>
<dbReference type="GO" id="GO:0003735">
    <property type="term" value="F:structural constituent of ribosome"/>
    <property type="evidence" value="ECO:0007669"/>
    <property type="project" value="InterPro"/>
</dbReference>
<dbReference type="InterPro" id="IPR015797">
    <property type="entry name" value="NUDIX_hydrolase-like_dom_sf"/>
</dbReference>
<gene>
    <name evidence="1" type="ORF">ACOF00016_LOCUS476</name>
</gene>
<dbReference type="PANTHER" id="PTHR13124">
    <property type="entry name" value="39S RIBOSOMAL PROTEIN L46, MITOCHONDRIAL PRECURSOR-RELATED"/>
    <property type="match status" value="1"/>
</dbReference>
<dbReference type="GO" id="GO:0005762">
    <property type="term" value="C:mitochondrial large ribosomal subunit"/>
    <property type="evidence" value="ECO:0007669"/>
    <property type="project" value="TreeGrafter"/>
</dbReference>
<evidence type="ECO:0008006" key="2">
    <source>
        <dbReference type="Google" id="ProtNLM"/>
    </source>
</evidence>
<name>A0A7S3P475_9STRA</name>
<dbReference type="InterPro" id="IPR033650">
    <property type="entry name" value="Ribosomal_mL46_NUDIX"/>
</dbReference>
<reference evidence="1" key="1">
    <citation type="submission" date="2021-01" db="EMBL/GenBank/DDBJ databases">
        <authorList>
            <person name="Corre E."/>
            <person name="Pelletier E."/>
            <person name="Niang G."/>
            <person name="Scheremetjew M."/>
            <person name="Finn R."/>
            <person name="Kale V."/>
            <person name="Holt S."/>
            <person name="Cochrane G."/>
            <person name="Meng A."/>
            <person name="Brown T."/>
            <person name="Cohen L."/>
        </authorList>
    </citation>
    <scope>NUCLEOTIDE SEQUENCE</scope>
    <source>
        <strain evidence="1">CCMP127</strain>
    </source>
</reference>
<dbReference type="EMBL" id="HBIM01000542">
    <property type="protein sequence ID" value="CAE0402181.1"/>
    <property type="molecule type" value="Transcribed_RNA"/>
</dbReference>
<dbReference type="AlphaFoldDB" id="A0A7S3P475"/>
<dbReference type="InterPro" id="IPR040008">
    <property type="entry name" value="Ribosomal_mL46"/>
</dbReference>
<dbReference type="CDD" id="cd04661">
    <property type="entry name" value="NUDIX_MRP_L46"/>
    <property type="match status" value="1"/>
</dbReference>
<dbReference type="PANTHER" id="PTHR13124:SF12">
    <property type="entry name" value="LARGE RIBOSOMAL SUBUNIT PROTEIN ML46"/>
    <property type="match status" value="1"/>
</dbReference>
<sequence>MVRILSIRSVASCTRSLSSLSRTGALTASAVQLNCRNSLPVVTLTPAPVTSITARSFSSYYTKKKEAKEHRRALFEKRMERKESLKTRRINSPRDEKRREFRAFFIKKKVDEEYMERKARQAGLDWKIDVAVILERQNIVIPDKETWQVEMENLQMHLARYGKQYPDKLFSGVDYDADVAITDEELLKLLPEGFTPAPRETVADETGDVRTTERKLKTSIYLTVQDDQGKWMLPTVSLQQDETLLEAAKRALDDLIGPEVEFWCPSNCPCAVDMVALPQEERSKSGMYGTKTFFMKVVHDEGQVEKRSMKVKDYAWLDRGEITEKMKQDYGDYVAKFYHYLM</sequence>
<proteinExistence type="predicted"/>
<organism evidence="1">
    <name type="scientific">Amphora coffeiformis</name>
    <dbReference type="NCBI Taxonomy" id="265554"/>
    <lineage>
        <taxon>Eukaryota</taxon>
        <taxon>Sar</taxon>
        <taxon>Stramenopiles</taxon>
        <taxon>Ochrophyta</taxon>
        <taxon>Bacillariophyta</taxon>
        <taxon>Bacillariophyceae</taxon>
        <taxon>Bacillariophycidae</taxon>
        <taxon>Thalassiophysales</taxon>
        <taxon>Catenulaceae</taxon>
        <taxon>Amphora</taxon>
    </lineage>
</organism>
<evidence type="ECO:0000313" key="1">
    <source>
        <dbReference type="EMBL" id="CAE0402181.1"/>
    </source>
</evidence>
<dbReference type="SUPFAM" id="SSF55811">
    <property type="entry name" value="Nudix"/>
    <property type="match status" value="1"/>
</dbReference>